<reference evidence="1 2" key="1">
    <citation type="submission" date="2020-02" db="EMBL/GenBank/DDBJ databases">
        <title>Sequencing the genomes of 1000 actinobacteria strains.</title>
        <authorList>
            <person name="Klenk H.-P."/>
        </authorList>
    </citation>
    <scope>NUCLEOTIDE SEQUENCE [LARGE SCALE GENOMIC DNA]</scope>
    <source>
        <strain evidence="1 2">DSM 19609</strain>
    </source>
</reference>
<evidence type="ECO:0008006" key="3">
    <source>
        <dbReference type="Google" id="ProtNLM"/>
    </source>
</evidence>
<evidence type="ECO:0000313" key="2">
    <source>
        <dbReference type="Proteomes" id="UP000749311"/>
    </source>
</evidence>
<accession>A0ABX0SAJ4</accession>
<protein>
    <recommendedName>
        <fullName evidence="3">Transcriptional regulator, AbiEi antitoxin, Type IV TA system</fullName>
    </recommendedName>
</protein>
<gene>
    <name evidence="1" type="ORF">FB473_000073</name>
</gene>
<organism evidence="1 2">
    <name type="scientific">Brooklawnia cerclae</name>
    <dbReference type="NCBI Taxonomy" id="349934"/>
    <lineage>
        <taxon>Bacteria</taxon>
        <taxon>Bacillati</taxon>
        <taxon>Actinomycetota</taxon>
        <taxon>Actinomycetes</taxon>
        <taxon>Propionibacteriales</taxon>
        <taxon>Propionibacteriaceae</taxon>
        <taxon>Brooklawnia</taxon>
    </lineage>
</organism>
<keyword evidence="2" id="KW-1185">Reference proteome</keyword>
<dbReference type="EMBL" id="JAAMOZ010000001">
    <property type="protein sequence ID" value="NIH55428.1"/>
    <property type="molecule type" value="Genomic_DNA"/>
</dbReference>
<sequence>MNTTRYRDLRESGYTAADIRSMQHNGELTRARRDGYIDGPLPDRPHERHRVLLDTTLPLLGGDPVLSHASAALLWGLPVPYRLLDRVHVTKDAVSGGWASANVVTHAPPLGPDDATHVDGYRLTSLPRTVIDLCGLCRRDEALGVMDAGWRALGEESALRAEVTTTRRRRGAGVVRWALANADPRSESPGESICRYWMILGKVPKPVLQFEVRDDDGKLLGRSDFGWPEYGVLGEFDGRVKYSDLVPAGSSAADVIMHEKRRENGFRMRGWWVLRWTQNDVGDGPAFARNLRNFLLSRPNARHLERT</sequence>
<dbReference type="Proteomes" id="UP000749311">
    <property type="component" value="Unassembled WGS sequence"/>
</dbReference>
<proteinExistence type="predicted"/>
<comment type="caution">
    <text evidence="1">The sequence shown here is derived from an EMBL/GenBank/DDBJ whole genome shotgun (WGS) entry which is preliminary data.</text>
</comment>
<evidence type="ECO:0000313" key="1">
    <source>
        <dbReference type="EMBL" id="NIH55428.1"/>
    </source>
</evidence>
<name>A0ABX0SAJ4_9ACTN</name>
<dbReference type="RefSeq" id="WP_167163791.1">
    <property type="nucleotide sequence ID" value="NZ_BAAAOO010000018.1"/>
</dbReference>